<gene>
    <name evidence="1" type="ORF">K490DRAFT_12579</name>
</gene>
<dbReference type="AlphaFoldDB" id="A0A9P4M1M1"/>
<reference evidence="1" key="1">
    <citation type="journal article" date="2020" name="Stud. Mycol.">
        <title>101 Dothideomycetes genomes: a test case for predicting lifestyles and emergence of pathogens.</title>
        <authorList>
            <person name="Haridas S."/>
            <person name="Albert R."/>
            <person name="Binder M."/>
            <person name="Bloem J."/>
            <person name="Labutti K."/>
            <person name="Salamov A."/>
            <person name="Andreopoulos B."/>
            <person name="Baker S."/>
            <person name="Barry K."/>
            <person name="Bills G."/>
            <person name="Bluhm B."/>
            <person name="Cannon C."/>
            <person name="Castanera R."/>
            <person name="Culley D."/>
            <person name="Daum C."/>
            <person name="Ezra D."/>
            <person name="Gonzalez J."/>
            <person name="Henrissat B."/>
            <person name="Kuo A."/>
            <person name="Liang C."/>
            <person name="Lipzen A."/>
            <person name="Lutzoni F."/>
            <person name="Magnuson J."/>
            <person name="Mondo S."/>
            <person name="Nolan M."/>
            <person name="Ohm R."/>
            <person name="Pangilinan J."/>
            <person name="Park H.-J."/>
            <person name="Ramirez L."/>
            <person name="Alfaro M."/>
            <person name="Sun H."/>
            <person name="Tritt A."/>
            <person name="Yoshinaga Y."/>
            <person name="Zwiers L.-H."/>
            <person name="Turgeon B."/>
            <person name="Goodwin S."/>
            <person name="Spatafora J."/>
            <person name="Crous P."/>
            <person name="Grigoriev I."/>
        </authorList>
    </citation>
    <scope>NUCLEOTIDE SEQUENCE</scope>
    <source>
        <strain evidence="1">CBS 121410</strain>
    </source>
</reference>
<feature type="non-terminal residue" evidence="1">
    <location>
        <position position="1"/>
    </location>
</feature>
<evidence type="ECO:0000313" key="2">
    <source>
        <dbReference type="Proteomes" id="UP000799776"/>
    </source>
</evidence>
<protein>
    <submittedName>
        <fullName evidence="1">Uncharacterized protein</fullName>
    </submittedName>
</protein>
<dbReference type="Proteomes" id="UP000799776">
    <property type="component" value="Unassembled WGS sequence"/>
</dbReference>
<name>A0A9P4M1M1_9PEZI</name>
<comment type="caution">
    <text evidence="1">The sequence shown here is derived from an EMBL/GenBank/DDBJ whole genome shotgun (WGS) entry which is preliminary data.</text>
</comment>
<dbReference type="EMBL" id="ML978711">
    <property type="protein sequence ID" value="KAF2091347.1"/>
    <property type="molecule type" value="Genomic_DNA"/>
</dbReference>
<evidence type="ECO:0000313" key="1">
    <source>
        <dbReference type="EMBL" id="KAF2091347.1"/>
    </source>
</evidence>
<sequence length="267" mass="30575">LPTLDLDYQPQVDFDIVVSMYDESTEDVQKVVSKLQSLPTLQSLSTRLLIYTKNDKTNVQTLKDKTGASDVITRPNIGREGETYLYHIISNWDNLAKQTLFVQAHVHNSWEFFRRVRQFLTPETGMLSLGFSGNTCDCHSCGDRFGWTESAGVLEQVYQDVYHGECDELLLSYKGQFIASAKRIRGVEKAVYERLDQALLDPESWMHQEEYLQERPDSMNAPFFGFTLERLWSVLMQCSDLEIARNCPTLLSGWRTGGSVEDCQCLD</sequence>
<accession>A0A9P4M1M1</accession>
<feature type="non-terminal residue" evidence="1">
    <location>
        <position position="267"/>
    </location>
</feature>
<dbReference type="PANTHER" id="PTHR37490">
    <property type="entry name" value="EXPRESSED PROTEIN"/>
    <property type="match status" value="1"/>
</dbReference>
<dbReference type="Pfam" id="PF11913">
    <property type="entry name" value="DUF3431"/>
    <property type="match status" value="1"/>
</dbReference>
<dbReference type="OrthoDB" id="28755at2759"/>
<dbReference type="InterPro" id="IPR021838">
    <property type="entry name" value="DUF3431"/>
</dbReference>
<dbReference type="PANTHER" id="PTHR37490:SF1">
    <property type="entry name" value="GLYCOSYLTRANSFERASE 2-LIKE DOMAIN-CONTAINING PROTEIN"/>
    <property type="match status" value="1"/>
</dbReference>
<keyword evidence="2" id="KW-1185">Reference proteome</keyword>
<proteinExistence type="predicted"/>
<organism evidence="1 2">
    <name type="scientific">Saccharata proteae CBS 121410</name>
    <dbReference type="NCBI Taxonomy" id="1314787"/>
    <lineage>
        <taxon>Eukaryota</taxon>
        <taxon>Fungi</taxon>
        <taxon>Dikarya</taxon>
        <taxon>Ascomycota</taxon>
        <taxon>Pezizomycotina</taxon>
        <taxon>Dothideomycetes</taxon>
        <taxon>Dothideomycetes incertae sedis</taxon>
        <taxon>Botryosphaeriales</taxon>
        <taxon>Saccharataceae</taxon>
        <taxon>Saccharata</taxon>
    </lineage>
</organism>